<keyword evidence="3" id="KW-1185">Reference proteome</keyword>
<dbReference type="CDD" id="cd23992">
    <property type="entry name" value="PBP_GOBP"/>
    <property type="match status" value="1"/>
</dbReference>
<evidence type="ECO:0000313" key="4">
    <source>
        <dbReference type="RefSeq" id="XP_025413368.1"/>
    </source>
</evidence>
<dbReference type="RefSeq" id="XP_025413368.1">
    <property type="nucleotide sequence ID" value="XM_025557583.1"/>
</dbReference>
<feature type="chain" id="PRO_5034143675" evidence="2">
    <location>
        <begin position="22"/>
        <end position="171"/>
    </location>
</feature>
<evidence type="ECO:0000256" key="1">
    <source>
        <dbReference type="ARBA" id="ARBA00022729"/>
    </source>
</evidence>
<dbReference type="SMART" id="SM00708">
    <property type="entry name" value="PhBP"/>
    <property type="match status" value="1"/>
</dbReference>
<dbReference type="PANTHER" id="PTHR11857">
    <property type="entry name" value="ODORANT BINDING PROTEIN-RELATED"/>
    <property type="match status" value="1"/>
</dbReference>
<dbReference type="SUPFAM" id="SSF47565">
    <property type="entry name" value="Insect pheromone/odorant-binding proteins"/>
    <property type="match status" value="1"/>
</dbReference>
<protein>
    <submittedName>
        <fullName evidence="4">Uncharacterized protein LOC112685649 isoform X1</fullName>
    </submittedName>
</protein>
<dbReference type="Pfam" id="PF01395">
    <property type="entry name" value="PBP_GOBP"/>
    <property type="match status" value="1"/>
</dbReference>
<dbReference type="InterPro" id="IPR006170">
    <property type="entry name" value="PBP/GOBP"/>
</dbReference>
<dbReference type="Gene3D" id="1.10.238.20">
    <property type="entry name" value="Pheromone/general odorant binding protein domain"/>
    <property type="match status" value="1"/>
</dbReference>
<dbReference type="GO" id="GO:0005615">
    <property type="term" value="C:extracellular space"/>
    <property type="evidence" value="ECO:0007669"/>
    <property type="project" value="TreeGrafter"/>
</dbReference>
<proteinExistence type="predicted"/>
<dbReference type="AlphaFoldDB" id="A0A8B8FSB6"/>
<name>A0A8B8FSB6_9HEMI</name>
<keyword evidence="1 2" id="KW-0732">Signal</keyword>
<dbReference type="GO" id="GO:0005549">
    <property type="term" value="F:odorant binding"/>
    <property type="evidence" value="ECO:0007669"/>
    <property type="project" value="InterPro"/>
</dbReference>
<sequence>MEIFNLLILIICTTLICLSKGQKMTKRNQPKFNRYFANISRECFQENRVTPERVLGVYSLNYNDREAKCYVACMLHRFNVTNRNGSYNEKELELLMVKPNSKETPINMKRAIEICEKEDDKDRCERAVKFTKCIYAHKNEFSYSNNTSTANRYRPTVPFGFGGRRTPSPRA</sequence>
<dbReference type="OrthoDB" id="6610259at2759"/>
<dbReference type="InterPro" id="IPR036728">
    <property type="entry name" value="PBP_GOBP_sf"/>
</dbReference>
<organism evidence="3 4">
    <name type="scientific">Sipha flava</name>
    <name type="common">yellow sugarcane aphid</name>
    <dbReference type="NCBI Taxonomy" id="143950"/>
    <lineage>
        <taxon>Eukaryota</taxon>
        <taxon>Metazoa</taxon>
        <taxon>Ecdysozoa</taxon>
        <taxon>Arthropoda</taxon>
        <taxon>Hexapoda</taxon>
        <taxon>Insecta</taxon>
        <taxon>Pterygota</taxon>
        <taxon>Neoptera</taxon>
        <taxon>Paraneoptera</taxon>
        <taxon>Hemiptera</taxon>
        <taxon>Sternorrhyncha</taxon>
        <taxon>Aphidomorpha</taxon>
        <taxon>Aphidoidea</taxon>
        <taxon>Aphididae</taxon>
        <taxon>Sipha</taxon>
    </lineage>
</organism>
<feature type="signal peptide" evidence="2">
    <location>
        <begin position="1"/>
        <end position="21"/>
    </location>
</feature>
<evidence type="ECO:0000313" key="3">
    <source>
        <dbReference type="Proteomes" id="UP000694846"/>
    </source>
</evidence>
<accession>A0A8B8FSB6</accession>
<dbReference type="GO" id="GO:0007608">
    <property type="term" value="P:sensory perception of smell"/>
    <property type="evidence" value="ECO:0007669"/>
    <property type="project" value="TreeGrafter"/>
</dbReference>
<gene>
    <name evidence="4" type="primary">LOC112685649</name>
</gene>
<reference evidence="4" key="1">
    <citation type="submission" date="2025-08" db="UniProtKB">
        <authorList>
            <consortium name="RefSeq"/>
        </authorList>
    </citation>
    <scope>IDENTIFICATION</scope>
    <source>
        <tissue evidence="4">Whole body</tissue>
    </source>
</reference>
<dbReference type="Proteomes" id="UP000694846">
    <property type="component" value="Unplaced"/>
</dbReference>
<evidence type="ECO:0000256" key="2">
    <source>
        <dbReference type="SAM" id="SignalP"/>
    </source>
</evidence>
<dbReference type="GeneID" id="112685649"/>